<accession>A0AAW0FWT1</accession>
<name>A0AAW0FWT1_9APHY</name>
<feature type="compositionally biased region" description="Acidic residues" evidence="1">
    <location>
        <begin position="17"/>
        <end position="27"/>
    </location>
</feature>
<feature type="region of interest" description="Disordered" evidence="1">
    <location>
        <begin position="1"/>
        <end position="39"/>
    </location>
</feature>
<evidence type="ECO:0000256" key="1">
    <source>
        <dbReference type="SAM" id="MobiDB-lite"/>
    </source>
</evidence>
<dbReference type="Proteomes" id="UP001385951">
    <property type="component" value="Unassembled WGS sequence"/>
</dbReference>
<keyword evidence="3" id="KW-1185">Reference proteome</keyword>
<dbReference type="AlphaFoldDB" id="A0AAW0FWT1"/>
<feature type="compositionally biased region" description="Low complexity" evidence="1">
    <location>
        <begin position="28"/>
        <end position="39"/>
    </location>
</feature>
<proteinExistence type="predicted"/>
<organism evidence="2 3">
    <name type="scientific">Cerrena zonata</name>
    <dbReference type="NCBI Taxonomy" id="2478898"/>
    <lineage>
        <taxon>Eukaryota</taxon>
        <taxon>Fungi</taxon>
        <taxon>Dikarya</taxon>
        <taxon>Basidiomycota</taxon>
        <taxon>Agaricomycotina</taxon>
        <taxon>Agaricomycetes</taxon>
        <taxon>Polyporales</taxon>
        <taxon>Cerrenaceae</taxon>
        <taxon>Cerrena</taxon>
    </lineage>
</organism>
<evidence type="ECO:0000313" key="2">
    <source>
        <dbReference type="EMBL" id="KAK7683777.1"/>
    </source>
</evidence>
<evidence type="ECO:0000313" key="3">
    <source>
        <dbReference type="Proteomes" id="UP001385951"/>
    </source>
</evidence>
<reference evidence="2 3" key="1">
    <citation type="submission" date="2022-09" db="EMBL/GenBank/DDBJ databases">
        <authorList>
            <person name="Palmer J.M."/>
        </authorList>
    </citation>
    <scope>NUCLEOTIDE SEQUENCE [LARGE SCALE GENOMIC DNA]</scope>
    <source>
        <strain evidence="2 3">DSM 7382</strain>
    </source>
</reference>
<comment type="caution">
    <text evidence="2">The sequence shown here is derived from an EMBL/GenBank/DDBJ whole genome shotgun (WGS) entry which is preliminary data.</text>
</comment>
<sequence length="293" mass="34231">MVGRSNKTPPRRLPVWDESEDTSEASEESSQSKLSNEQEIQTIPLEVRQQVDKANPKERCLIENVSPYLAVEYVYYMPRRLSAMDDMLTCLEYYWGIKYLTLSLDTPCNIFRVGASLHTMFDDYMWMLVPEEDVIIQFLSSLSKHGNKWYATREGFPKFQNTSFKYRFAPISAEMKAITVLRQNDITTNVQPSDVTVHLYPFQTLPLLESHLRPEFVIFEAGRRMQRLQDLINSLMPISQEATLGVTSLLNEIKTQWPISDKIQRIYQAWTRRLDLDYILALPEFNPPSEEER</sequence>
<dbReference type="EMBL" id="JASBNA010000029">
    <property type="protein sequence ID" value="KAK7683777.1"/>
    <property type="molecule type" value="Genomic_DNA"/>
</dbReference>
<gene>
    <name evidence="2" type="ORF">QCA50_013153</name>
</gene>
<protein>
    <submittedName>
        <fullName evidence="2">Uncharacterized protein</fullName>
    </submittedName>
</protein>